<evidence type="ECO:0000256" key="1">
    <source>
        <dbReference type="SAM" id="MobiDB-lite"/>
    </source>
</evidence>
<sequence length="157" mass="17792">MPVRDKQHWEKMNSVEVHPPIYEKKIGRPKKSRKKAPMELEGSTKLSKHGATMHCSICKSADHNKRNHSRCVEQNQGVQLPNVQANDAEVDPTILEDINPKRANPNMDPSQTNGSMIFNLLHEDPLKENRNRQLPGPLPESVFVEQHRADLPPPSTT</sequence>
<feature type="region of interest" description="Disordered" evidence="1">
    <location>
        <begin position="125"/>
        <end position="157"/>
    </location>
</feature>
<dbReference type="Proteomes" id="UP000823388">
    <property type="component" value="Chromosome 2N"/>
</dbReference>
<proteinExistence type="predicted"/>
<evidence type="ECO:0000313" key="3">
    <source>
        <dbReference type="Proteomes" id="UP000823388"/>
    </source>
</evidence>
<gene>
    <name evidence="2" type="ORF">PVAP13_2NG479703</name>
</gene>
<comment type="caution">
    <text evidence="2">The sequence shown here is derived from an EMBL/GenBank/DDBJ whole genome shotgun (WGS) entry which is preliminary data.</text>
</comment>
<feature type="region of interest" description="Disordered" evidence="1">
    <location>
        <begin position="1"/>
        <end position="50"/>
    </location>
</feature>
<feature type="region of interest" description="Disordered" evidence="1">
    <location>
        <begin position="96"/>
        <end position="115"/>
    </location>
</feature>
<name>A0A8T0VVC9_PANVG</name>
<accession>A0A8T0VVC9</accession>
<keyword evidence="3" id="KW-1185">Reference proteome</keyword>
<protein>
    <submittedName>
        <fullName evidence="2">Uncharacterized protein</fullName>
    </submittedName>
</protein>
<reference evidence="2" key="1">
    <citation type="submission" date="2020-05" db="EMBL/GenBank/DDBJ databases">
        <title>WGS assembly of Panicum virgatum.</title>
        <authorList>
            <person name="Lovell J.T."/>
            <person name="Jenkins J."/>
            <person name="Shu S."/>
            <person name="Juenger T.E."/>
            <person name="Schmutz J."/>
        </authorList>
    </citation>
    <scope>NUCLEOTIDE SEQUENCE</scope>
    <source>
        <strain evidence="2">AP13</strain>
    </source>
</reference>
<feature type="compositionally biased region" description="Basic and acidic residues" evidence="1">
    <location>
        <begin position="1"/>
        <end position="13"/>
    </location>
</feature>
<evidence type="ECO:0000313" key="2">
    <source>
        <dbReference type="EMBL" id="KAG2635419.1"/>
    </source>
</evidence>
<dbReference type="AlphaFoldDB" id="A0A8T0VVC9"/>
<organism evidence="2 3">
    <name type="scientific">Panicum virgatum</name>
    <name type="common">Blackwell switchgrass</name>
    <dbReference type="NCBI Taxonomy" id="38727"/>
    <lineage>
        <taxon>Eukaryota</taxon>
        <taxon>Viridiplantae</taxon>
        <taxon>Streptophyta</taxon>
        <taxon>Embryophyta</taxon>
        <taxon>Tracheophyta</taxon>
        <taxon>Spermatophyta</taxon>
        <taxon>Magnoliopsida</taxon>
        <taxon>Liliopsida</taxon>
        <taxon>Poales</taxon>
        <taxon>Poaceae</taxon>
        <taxon>PACMAD clade</taxon>
        <taxon>Panicoideae</taxon>
        <taxon>Panicodae</taxon>
        <taxon>Paniceae</taxon>
        <taxon>Panicinae</taxon>
        <taxon>Panicum</taxon>
        <taxon>Panicum sect. Hiantes</taxon>
    </lineage>
</organism>
<dbReference type="EMBL" id="CM029040">
    <property type="protein sequence ID" value="KAG2635419.1"/>
    <property type="molecule type" value="Genomic_DNA"/>
</dbReference>